<proteinExistence type="predicted"/>
<evidence type="ECO:0000313" key="1">
    <source>
        <dbReference type="EMBL" id="MDM8562366.1"/>
    </source>
</evidence>
<name>A0ABT7VSP3_9GAMM</name>
<dbReference type="Proteomes" id="UP001171945">
    <property type="component" value="Unassembled WGS sequence"/>
</dbReference>
<accession>A0ABT7VSP3</accession>
<dbReference type="EMBL" id="JAUCGM010000128">
    <property type="protein sequence ID" value="MDM8562366.1"/>
    <property type="molecule type" value="Genomic_DNA"/>
</dbReference>
<reference evidence="1" key="1">
    <citation type="submission" date="2023-06" db="EMBL/GenBank/DDBJ databases">
        <title>Uncultivated large filamentous bacteria from sulfidic sediments reveal new species and different genomic features in energy metabolism and defense.</title>
        <authorList>
            <person name="Fonseca A."/>
        </authorList>
    </citation>
    <scope>NUCLEOTIDE SEQUENCE</scope>
    <source>
        <strain evidence="1">HSG4</strain>
    </source>
</reference>
<keyword evidence="2" id="KW-1185">Reference proteome</keyword>
<sequence length="86" mass="9617">MDIAIPCVTYLGTQYSVNLDFVDDNLPMNWVLNPNVTPSSCEWNNKTSVTATETMGLALPQFQIEETNYTGALDFQPTPTGDRRGW</sequence>
<protein>
    <submittedName>
        <fullName evidence="1">Uncharacterized protein</fullName>
    </submittedName>
</protein>
<evidence type="ECO:0000313" key="2">
    <source>
        <dbReference type="Proteomes" id="UP001171945"/>
    </source>
</evidence>
<organism evidence="1 2">
    <name type="scientific">Candidatus Marithioploca araucensis</name>
    <dbReference type="NCBI Taxonomy" id="70273"/>
    <lineage>
        <taxon>Bacteria</taxon>
        <taxon>Pseudomonadati</taxon>
        <taxon>Pseudomonadota</taxon>
        <taxon>Gammaproteobacteria</taxon>
        <taxon>Thiotrichales</taxon>
        <taxon>Thiotrichaceae</taxon>
        <taxon>Candidatus Marithioploca</taxon>
    </lineage>
</organism>
<comment type="caution">
    <text evidence="1">The sequence shown here is derived from an EMBL/GenBank/DDBJ whole genome shotgun (WGS) entry which is preliminary data.</text>
</comment>
<gene>
    <name evidence="1" type="ORF">QUF54_03330</name>
</gene>